<evidence type="ECO:0000313" key="2">
    <source>
        <dbReference type="Proteomes" id="UP000250321"/>
    </source>
</evidence>
<sequence length="91" mass="9754">MYLVNAYVEAVLERAIVDKVFPIGSSGGGCGGGTLSWGELGSELRGLDSSEERQSLLESVAMEEEVDIFRVANGYSAQFLSGFLRVFGWAA</sequence>
<dbReference type="EMBL" id="PJQY01002647">
    <property type="protein sequence ID" value="PQP91912.1"/>
    <property type="molecule type" value="Genomic_DNA"/>
</dbReference>
<proteinExistence type="predicted"/>
<comment type="caution">
    <text evidence="1">The sequence shown here is derived from an EMBL/GenBank/DDBJ whole genome shotgun (WGS) entry which is preliminary data.</text>
</comment>
<keyword evidence="2" id="KW-1185">Reference proteome</keyword>
<dbReference type="Proteomes" id="UP000250321">
    <property type="component" value="Unassembled WGS sequence"/>
</dbReference>
<name>A0A314XF96_PRUYE</name>
<evidence type="ECO:0000313" key="1">
    <source>
        <dbReference type="EMBL" id="PQP91912.1"/>
    </source>
</evidence>
<gene>
    <name evidence="1" type="ORF">Pyn_04515</name>
</gene>
<reference evidence="1 2" key="1">
    <citation type="submission" date="2018-02" db="EMBL/GenBank/DDBJ databases">
        <title>Draft genome of wild Prunus yedoensis var. nudiflora.</title>
        <authorList>
            <person name="Baek S."/>
            <person name="Kim J.-H."/>
            <person name="Choi K."/>
            <person name="Kim G.-B."/>
            <person name="Cho A."/>
            <person name="Jang H."/>
            <person name="Shin C.-H."/>
            <person name="Yu H.-J."/>
            <person name="Mun J.-H."/>
        </authorList>
    </citation>
    <scope>NUCLEOTIDE SEQUENCE [LARGE SCALE GENOMIC DNA]</scope>
    <source>
        <strain evidence="2">cv. Jeju island</strain>
        <tissue evidence="1">Leaf</tissue>
    </source>
</reference>
<organism evidence="1 2">
    <name type="scientific">Prunus yedoensis var. nudiflora</name>
    <dbReference type="NCBI Taxonomy" id="2094558"/>
    <lineage>
        <taxon>Eukaryota</taxon>
        <taxon>Viridiplantae</taxon>
        <taxon>Streptophyta</taxon>
        <taxon>Embryophyta</taxon>
        <taxon>Tracheophyta</taxon>
        <taxon>Spermatophyta</taxon>
        <taxon>Magnoliopsida</taxon>
        <taxon>eudicotyledons</taxon>
        <taxon>Gunneridae</taxon>
        <taxon>Pentapetalae</taxon>
        <taxon>rosids</taxon>
        <taxon>fabids</taxon>
        <taxon>Rosales</taxon>
        <taxon>Rosaceae</taxon>
        <taxon>Amygdaloideae</taxon>
        <taxon>Amygdaleae</taxon>
        <taxon>Prunus</taxon>
    </lineage>
</organism>
<dbReference type="AlphaFoldDB" id="A0A314XF96"/>
<protein>
    <submittedName>
        <fullName evidence="1">Uncharacterized protein</fullName>
    </submittedName>
</protein>
<accession>A0A314XF96</accession>